<name>X1JE08_9ZZZZ</name>
<dbReference type="EMBL" id="BARU01044182">
    <property type="protein sequence ID" value="GAH76564.1"/>
    <property type="molecule type" value="Genomic_DNA"/>
</dbReference>
<feature type="non-terminal residue" evidence="1">
    <location>
        <position position="143"/>
    </location>
</feature>
<organism evidence="1">
    <name type="scientific">marine sediment metagenome</name>
    <dbReference type="NCBI Taxonomy" id="412755"/>
    <lineage>
        <taxon>unclassified sequences</taxon>
        <taxon>metagenomes</taxon>
        <taxon>ecological metagenomes</taxon>
    </lineage>
</organism>
<proteinExistence type="predicted"/>
<reference evidence="1" key="1">
    <citation type="journal article" date="2014" name="Front. Microbiol.">
        <title>High frequency of phylogenetically diverse reductive dehalogenase-homologous genes in deep subseafloor sedimentary metagenomes.</title>
        <authorList>
            <person name="Kawai M."/>
            <person name="Futagami T."/>
            <person name="Toyoda A."/>
            <person name="Takaki Y."/>
            <person name="Nishi S."/>
            <person name="Hori S."/>
            <person name="Arai W."/>
            <person name="Tsubouchi T."/>
            <person name="Morono Y."/>
            <person name="Uchiyama I."/>
            <person name="Ito T."/>
            <person name="Fujiyama A."/>
            <person name="Inagaki F."/>
            <person name="Takami H."/>
        </authorList>
    </citation>
    <scope>NUCLEOTIDE SEQUENCE</scope>
    <source>
        <strain evidence="1">Expedition CK06-06</strain>
    </source>
</reference>
<sequence length="143" mass="16490">MLKKIREDIREIEEVASSVKNGDFSKAEKKTLLEDLKRIMRKLKGKERNEVAVFNEDVFYGQVPTALLRDPTIQLQAKGLYAIMHSYSQPKSLIAYPMTFVSLDTLAKDAPLHKSNIGDWIKVLAKAGWIRVIPRKNRKSNWY</sequence>
<accession>X1JE08</accession>
<evidence type="ECO:0000313" key="1">
    <source>
        <dbReference type="EMBL" id="GAH76564.1"/>
    </source>
</evidence>
<dbReference type="Pfam" id="PF13730">
    <property type="entry name" value="HTH_36"/>
    <property type="match status" value="1"/>
</dbReference>
<comment type="caution">
    <text evidence="1">The sequence shown here is derived from an EMBL/GenBank/DDBJ whole genome shotgun (WGS) entry which is preliminary data.</text>
</comment>
<protein>
    <submittedName>
        <fullName evidence="1">Uncharacterized protein</fullName>
    </submittedName>
</protein>
<dbReference type="AlphaFoldDB" id="X1JE08"/>
<gene>
    <name evidence="1" type="ORF">S03H2_67472</name>
</gene>